<name>A0ABD0ZZK6_CARAN</name>
<dbReference type="InterPro" id="IPR040381">
    <property type="entry name" value="At4g14450-like"/>
</dbReference>
<keyword evidence="3" id="KW-1185">Reference proteome</keyword>
<organism evidence="2 3">
    <name type="scientific">Cardamine amara subsp. amara</name>
    <dbReference type="NCBI Taxonomy" id="228776"/>
    <lineage>
        <taxon>Eukaryota</taxon>
        <taxon>Viridiplantae</taxon>
        <taxon>Streptophyta</taxon>
        <taxon>Embryophyta</taxon>
        <taxon>Tracheophyta</taxon>
        <taxon>Spermatophyta</taxon>
        <taxon>Magnoliopsida</taxon>
        <taxon>eudicotyledons</taxon>
        <taxon>Gunneridae</taxon>
        <taxon>Pentapetalae</taxon>
        <taxon>rosids</taxon>
        <taxon>malvids</taxon>
        <taxon>Brassicales</taxon>
        <taxon>Brassicaceae</taxon>
        <taxon>Cardamineae</taxon>
        <taxon>Cardamine</taxon>
    </lineage>
</organism>
<dbReference type="AlphaFoldDB" id="A0ABD0ZZK6"/>
<dbReference type="Proteomes" id="UP001558713">
    <property type="component" value="Unassembled WGS sequence"/>
</dbReference>
<feature type="region of interest" description="Disordered" evidence="1">
    <location>
        <begin position="1"/>
        <end position="29"/>
    </location>
</feature>
<protein>
    <submittedName>
        <fullName evidence="2">Uncharacterized protein</fullName>
    </submittedName>
</protein>
<gene>
    <name evidence="2" type="ORF">V5N11_030279</name>
</gene>
<proteinExistence type="predicted"/>
<reference evidence="2 3" key="1">
    <citation type="submission" date="2024-04" db="EMBL/GenBank/DDBJ databases">
        <title>Genome assembly C_amara_ONT_v2.</title>
        <authorList>
            <person name="Yant L."/>
            <person name="Moore C."/>
            <person name="Slenker M."/>
        </authorList>
    </citation>
    <scope>NUCLEOTIDE SEQUENCE [LARGE SCALE GENOMIC DNA]</scope>
    <source>
        <tissue evidence="2">Leaf</tissue>
    </source>
</reference>
<comment type="caution">
    <text evidence="2">The sequence shown here is derived from an EMBL/GenBank/DDBJ whole genome shotgun (WGS) entry which is preliminary data.</text>
</comment>
<sequence>MASTMHPTSNTIAEKEQQQRSRLQRRAPSLMIKPESVSTWNMAIPLLSPLAPTPRSSFDQSYVPQPKNKTEKPVEEVIKKTPVFKKWQHPASPFCYEPVTFVPPFIPV</sequence>
<evidence type="ECO:0000256" key="1">
    <source>
        <dbReference type="SAM" id="MobiDB-lite"/>
    </source>
</evidence>
<dbReference type="EMBL" id="JBANAX010000633">
    <property type="protein sequence ID" value="KAL1200053.1"/>
    <property type="molecule type" value="Genomic_DNA"/>
</dbReference>
<evidence type="ECO:0000313" key="3">
    <source>
        <dbReference type="Proteomes" id="UP001558713"/>
    </source>
</evidence>
<dbReference type="PANTHER" id="PTHR33912:SF11">
    <property type="entry name" value="(RAPE) HYPOTHETICAL PROTEIN"/>
    <property type="match status" value="1"/>
</dbReference>
<accession>A0ABD0ZZK6</accession>
<dbReference type="PANTHER" id="PTHR33912">
    <property type="entry name" value="OS01G0939400 PROTEIN"/>
    <property type="match status" value="1"/>
</dbReference>
<evidence type="ECO:0000313" key="2">
    <source>
        <dbReference type="EMBL" id="KAL1200053.1"/>
    </source>
</evidence>
<feature type="compositionally biased region" description="Polar residues" evidence="1">
    <location>
        <begin position="1"/>
        <end position="12"/>
    </location>
</feature>